<evidence type="ECO:0008006" key="6">
    <source>
        <dbReference type="Google" id="ProtNLM"/>
    </source>
</evidence>
<comment type="caution">
    <text evidence="4">The sequence shown here is derived from an EMBL/GenBank/DDBJ whole genome shotgun (WGS) entry which is preliminary data.</text>
</comment>
<dbReference type="AlphaFoldDB" id="A0A081KFB7"/>
<dbReference type="STRING" id="305900.GV64_20845"/>
<accession>A0A081KFB7</accession>
<reference evidence="4 5" key="1">
    <citation type="submission" date="2014-06" db="EMBL/GenBank/DDBJ databases">
        <title>Whole Genome Sequences of Three Symbiotic Endozoicomonas Bacteria.</title>
        <authorList>
            <person name="Neave M.J."/>
            <person name="Apprill A."/>
            <person name="Voolstra C.R."/>
        </authorList>
    </citation>
    <scope>NUCLEOTIDE SEQUENCE [LARGE SCALE GENOMIC DNA]</scope>
    <source>
        <strain evidence="4 5">DSM 22380</strain>
    </source>
</reference>
<dbReference type="RefSeq" id="WP_020581526.1">
    <property type="nucleotide sequence ID" value="NZ_JOJP01000001.1"/>
</dbReference>
<feature type="transmembrane region" description="Helical" evidence="1">
    <location>
        <begin position="32"/>
        <end position="52"/>
    </location>
</feature>
<organism evidence="4 5">
    <name type="scientific">Endozoicomonas elysicola</name>
    <dbReference type="NCBI Taxonomy" id="305900"/>
    <lineage>
        <taxon>Bacteria</taxon>
        <taxon>Pseudomonadati</taxon>
        <taxon>Pseudomonadota</taxon>
        <taxon>Gammaproteobacteria</taxon>
        <taxon>Oceanospirillales</taxon>
        <taxon>Endozoicomonadaceae</taxon>
        <taxon>Endozoicomonas</taxon>
    </lineage>
</organism>
<gene>
    <name evidence="4" type="ORF">GV64_20845</name>
</gene>
<evidence type="ECO:0000313" key="5">
    <source>
        <dbReference type="Proteomes" id="UP000027997"/>
    </source>
</evidence>
<dbReference type="InterPro" id="IPR025205">
    <property type="entry name" value="PilX/PilW_C"/>
</dbReference>
<keyword evidence="1" id="KW-0472">Membrane</keyword>
<name>A0A081KFB7_9GAMM</name>
<keyword evidence="1" id="KW-0812">Transmembrane</keyword>
<evidence type="ECO:0000259" key="2">
    <source>
        <dbReference type="Pfam" id="PF13681"/>
    </source>
</evidence>
<dbReference type="Pfam" id="PF14341">
    <property type="entry name" value="PilX_N"/>
    <property type="match status" value="1"/>
</dbReference>
<dbReference type="Pfam" id="PF13681">
    <property type="entry name" value="PilX"/>
    <property type="match status" value="1"/>
</dbReference>
<sequence>MGGHINASMPEQYPEVLQQSRLLTPWPLERGSVLLVSLVMLLVITVAGLTAVKMATLEEKMSGNYQDQQMALYAAEAALKEAENFIANNALTLSGFNVDCDNGYCFSGSDIDDIGSCDPGVSEPWQTGTVWSDSNQHRVTTISISGISAQAKYIIEFRCYIAKEAPGPLPDPANRGDWAQFYRITALATGGSNDSRVMLQSSYKKSS</sequence>
<feature type="domain" description="Type 4 fimbrial biogenesis protein PilX N-terminal" evidence="3">
    <location>
        <begin position="30"/>
        <end position="80"/>
    </location>
</feature>
<dbReference type="eggNOG" id="COG4726">
    <property type="taxonomic scope" value="Bacteria"/>
</dbReference>
<dbReference type="Proteomes" id="UP000027997">
    <property type="component" value="Unassembled WGS sequence"/>
</dbReference>
<proteinExistence type="predicted"/>
<evidence type="ECO:0000313" key="4">
    <source>
        <dbReference type="EMBL" id="KEI72843.1"/>
    </source>
</evidence>
<dbReference type="InterPro" id="IPR025746">
    <property type="entry name" value="PilX_N_dom"/>
</dbReference>
<keyword evidence="1" id="KW-1133">Transmembrane helix</keyword>
<keyword evidence="5" id="KW-1185">Reference proteome</keyword>
<evidence type="ECO:0000259" key="3">
    <source>
        <dbReference type="Pfam" id="PF14341"/>
    </source>
</evidence>
<evidence type="ECO:0000256" key="1">
    <source>
        <dbReference type="SAM" id="Phobius"/>
    </source>
</evidence>
<dbReference type="EMBL" id="JOJP01000001">
    <property type="protein sequence ID" value="KEI72843.1"/>
    <property type="molecule type" value="Genomic_DNA"/>
</dbReference>
<protein>
    <recommendedName>
        <fullName evidence="6">Type 4 fimbrial biogenesis protein PilX N-terminal domain-containing protein</fullName>
    </recommendedName>
</protein>
<feature type="domain" description="PilX/PilW C-terminal" evidence="2">
    <location>
        <begin position="102"/>
        <end position="205"/>
    </location>
</feature>